<organism evidence="3 4">
    <name type="scientific">Aquilegia coerulea</name>
    <name type="common">Rocky mountain columbine</name>
    <dbReference type="NCBI Taxonomy" id="218851"/>
    <lineage>
        <taxon>Eukaryota</taxon>
        <taxon>Viridiplantae</taxon>
        <taxon>Streptophyta</taxon>
        <taxon>Embryophyta</taxon>
        <taxon>Tracheophyta</taxon>
        <taxon>Spermatophyta</taxon>
        <taxon>Magnoliopsida</taxon>
        <taxon>Ranunculales</taxon>
        <taxon>Ranunculaceae</taxon>
        <taxon>Thalictroideae</taxon>
        <taxon>Aquilegia</taxon>
    </lineage>
</organism>
<dbReference type="SMART" id="SM00875">
    <property type="entry name" value="BACK"/>
    <property type="match status" value="1"/>
</dbReference>
<reference evidence="3 4" key="1">
    <citation type="submission" date="2017-09" db="EMBL/GenBank/DDBJ databases">
        <title>WGS assembly of Aquilegia coerulea Goldsmith.</title>
        <authorList>
            <person name="Hodges S."/>
            <person name="Kramer E."/>
            <person name="Nordborg M."/>
            <person name="Tomkins J."/>
            <person name="Borevitz J."/>
            <person name="Derieg N."/>
            <person name="Yan J."/>
            <person name="Mihaltcheva S."/>
            <person name="Hayes R.D."/>
            <person name="Rokhsar D."/>
        </authorList>
    </citation>
    <scope>NUCLEOTIDE SEQUENCE [LARGE SCALE GENOMIC DNA]</scope>
    <source>
        <strain evidence="4">cv. Goldsmith</strain>
    </source>
</reference>
<dbReference type="OrthoDB" id="775260at2759"/>
<dbReference type="InParanoid" id="A0A2G5ET55"/>
<dbReference type="STRING" id="218851.A0A2G5ET55"/>
<dbReference type="InterPro" id="IPR011705">
    <property type="entry name" value="BACK"/>
</dbReference>
<dbReference type="SUPFAM" id="SSF52047">
    <property type="entry name" value="RNI-like"/>
    <property type="match status" value="2"/>
</dbReference>
<evidence type="ECO:0000259" key="2">
    <source>
        <dbReference type="SMART" id="SM00875"/>
    </source>
</evidence>
<dbReference type="Gene3D" id="3.80.10.10">
    <property type="entry name" value="Ribonuclease Inhibitor"/>
    <property type="match status" value="1"/>
</dbReference>
<proteinExistence type="predicted"/>
<dbReference type="Pfam" id="PF07707">
    <property type="entry name" value="BACK"/>
    <property type="match status" value="1"/>
</dbReference>
<feature type="domain" description="BACK" evidence="2">
    <location>
        <begin position="149"/>
        <end position="258"/>
    </location>
</feature>
<dbReference type="Proteomes" id="UP000230069">
    <property type="component" value="Unassembled WGS sequence"/>
</dbReference>
<protein>
    <recommendedName>
        <fullName evidence="2">BACK domain-containing protein</fullName>
    </recommendedName>
</protein>
<gene>
    <name evidence="3" type="ORF">AQUCO_00400039v1</name>
</gene>
<keyword evidence="4" id="KW-1185">Reference proteome</keyword>
<comment type="function">
    <text evidence="1">May act as a substrate-specific adapter of an E3 ubiquitin-protein ligase complex (CUL3-RBX1-BTB) which mediates the ubiquitination and subsequent proteasomal degradation of target proteins.</text>
</comment>
<dbReference type="FunCoup" id="A0A2G5ET55">
    <property type="interactions" value="753"/>
</dbReference>
<dbReference type="AlphaFoldDB" id="A0A2G5ET55"/>
<dbReference type="EMBL" id="KZ305021">
    <property type="protein sequence ID" value="PIA58910.1"/>
    <property type="molecule type" value="Genomic_DNA"/>
</dbReference>
<evidence type="ECO:0000313" key="4">
    <source>
        <dbReference type="Proteomes" id="UP000230069"/>
    </source>
</evidence>
<name>A0A2G5ET55_AQUCA</name>
<evidence type="ECO:0000313" key="3">
    <source>
        <dbReference type="EMBL" id="PIA58910.1"/>
    </source>
</evidence>
<evidence type="ECO:0000256" key="1">
    <source>
        <dbReference type="ARBA" id="ARBA00002668"/>
    </source>
</evidence>
<sequence>MASSSSSSSSTWNSNNSFVILELKDPFSTETDFYKQNKKNEIFISNENISHFSLSSLHLTSHIIKVQANRNNESSLDSVSIEWNLEIVMYVLKFIHGFLLNISIDNFIPLMEGAFFFGVEAILAECMAWFSEAFSTREKFTMQIPLESIVELWSFGLEHAIGCIPEQCTGYLARNFMWAISCCFFLEVPFKLISCCLKHPHLTVDSEKHLAEALLVWLKFKTRSLEGSSVRDDDNYSDILKMVRVALLPLWFAAGKKKSCYFSEFADKSISAILDLINNPSTSLQRVLSNGDLDGITIRVTKYTERIDLSGCPQITSALLLLSLLPCSHKIDFMSQERIEESLTGVVNLHMGKYGVPQNMSPTLFEAVRELDVSKCPYLHLEAAIKCFCKSFPSLKILKASHCLHFRMATVFHLVQSCPLLNELYFNADISPVISTQVTTVSTCIDGYRDLDVPSYRVLKERPLAANISKLILEGRTEIEDLDLIYITLLSGSLCYLNLRGCMSVTDIGISKLISKCLNLHSIVAGDTNFGTSSILALCSDLPSLECFPGVHSTSLASRLQKLHIGGCKSK</sequence>
<dbReference type="InterPro" id="IPR032675">
    <property type="entry name" value="LRR_dom_sf"/>
</dbReference>
<dbReference type="Gene3D" id="1.25.40.420">
    <property type="match status" value="1"/>
</dbReference>
<accession>A0A2G5ET55</accession>